<dbReference type="Pfam" id="PF01636">
    <property type="entry name" value="APH"/>
    <property type="match status" value="1"/>
</dbReference>
<feature type="domain" description="CHK kinase-like" evidence="1">
    <location>
        <begin position="133"/>
        <end position="309"/>
    </location>
</feature>
<keyword evidence="3" id="KW-1185">Reference proteome</keyword>
<protein>
    <submittedName>
        <fullName evidence="2">Aminoglycoside phosphotransferase</fullName>
    </submittedName>
</protein>
<organism evidence="2 3">
    <name type="scientific">Apiospora arundinis</name>
    <dbReference type="NCBI Taxonomy" id="335852"/>
    <lineage>
        <taxon>Eukaryota</taxon>
        <taxon>Fungi</taxon>
        <taxon>Dikarya</taxon>
        <taxon>Ascomycota</taxon>
        <taxon>Pezizomycotina</taxon>
        <taxon>Sordariomycetes</taxon>
        <taxon>Xylariomycetidae</taxon>
        <taxon>Amphisphaeriales</taxon>
        <taxon>Apiosporaceae</taxon>
        <taxon>Apiospora</taxon>
    </lineage>
</organism>
<dbReference type="Proteomes" id="UP001390339">
    <property type="component" value="Unassembled WGS sequence"/>
</dbReference>
<sequence>MMATLSNDKRLPMPMVPEDISAEWLSSILGQKVQSFNTTSTILNQTTGKVFIELTYEDGIASNGEDRPAHLCLKGSFNPAMANMPGYAEILYMAYSQEVHFFARVAPKLPTKVLRLPKVWWAGASPKQMQGICAMEDLNRRPGIRYGEPATSAPLHEVLACVEQLAALHGATWRGSSAIEDDAMPSSKGYETVMLGLTLGWEAMVLHPQRPTIPAAYRDQARTTAALKKHFATKNPRFQCLVHGDAHVGNLFVDDSGPGFLDWQFASVGSAFHDVAYYVVGALSVADRRAHEDSVLEHYLASLARLGGPTLDWRGDEDVRREYHKCIIAGMGWVLTPEQMQRRERVHAMVERYAAAFEDHQVIELIESWPEPSSASTGYSSDSSS</sequence>
<comment type="caution">
    <text evidence="2">The sequence shown here is derived from an EMBL/GenBank/DDBJ whole genome shotgun (WGS) entry which is preliminary data.</text>
</comment>
<dbReference type="PANTHER" id="PTHR23020:SF41">
    <property type="entry name" value="AMINOGLYCOSIDE PHOSPHOTRANSFERASE DOMAIN-CONTAINING PROTEIN"/>
    <property type="match status" value="1"/>
</dbReference>
<evidence type="ECO:0000313" key="2">
    <source>
        <dbReference type="EMBL" id="KAK8852092.1"/>
    </source>
</evidence>
<dbReference type="InterPro" id="IPR015897">
    <property type="entry name" value="CHK_kinase-like"/>
</dbReference>
<reference evidence="2 3" key="1">
    <citation type="journal article" date="2024" name="IMA Fungus">
        <title>Apiospora arundinis, a panoply of carbohydrate-active enzymes and secondary metabolites.</title>
        <authorList>
            <person name="Sorensen T."/>
            <person name="Petersen C."/>
            <person name="Muurmann A.T."/>
            <person name="Christiansen J.V."/>
            <person name="Brundto M.L."/>
            <person name="Overgaard C.K."/>
            <person name="Boysen A.T."/>
            <person name="Wollenberg R.D."/>
            <person name="Larsen T.O."/>
            <person name="Sorensen J.L."/>
            <person name="Nielsen K.L."/>
            <person name="Sondergaard T.E."/>
        </authorList>
    </citation>
    <scope>NUCLEOTIDE SEQUENCE [LARGE SCALE GENOMIC DNA]</scope>
    <source>
        <strain evidence="2 3">AAU 773</strain>
    </source>
</reference>
<evidence type="ECO:0000313" key="3">
    <source>
        <dbReference type="Proteomes" id="UP001390339"/>
    </source>
</evidence>
<dbReference type="InterPro" id="IPR052961">
    <property type="entry name" value="Oxido-Kinase-like_Enzymes"/>
</dbReference>
<dbReference type="EMBL" id="JAPCWZ010000009">
    <property type="protein sequence ID" value="KAK8852092.1"/>
    <property type="molecule type" value="Genomic_DNA"/>
</dbReference>
<dbReference type="Gene3D" id="3.90.1200.10">
    <property type="match status" value="1"/>
</dbReference>
<name>A0ABR2HST4_9PEZI</name>
<proteinExistence type="predicted"/>
<accession>A0ABR2HST4</accession>
<dbReference type="InterPro" id="IPR002575">
    <property type="entry name" value="Aminoglycoside_PTrfase"/>
</dbReference>
<dbReference type="SUPFAM" id="SSF56112">
    <property type="entry name" value="Protein kinase-like (PK-like)"/>
    <property type="match status" value="1"/>
</dbReference>
<dbReference type="SMART" id="SM00587">
    <property type="entry name" value="CHK"/>
    <property type="match status" value="1"/>
</dbReference>
<evidence type="ECO:0000259" key="1">
    <source>
        <dbReference type="SMART" id="SM00587"/>
    </source>
</evidence>
<dbReference type="PANTHER" id="PTHR23020">
    <property type="entry name" value="UNCHARACTERIZED NUCLEAR HORMONE RECEPTOR-RELATED"/>
    <property type="match status" value="1"/>
</dbReference>
<dbReference type="InterPro" id="IPR011009">
    <property type="entry name" value="Kinase-like_dom_sf"/>
</dbReference>
<gene>
    <name evidence="2" type="ORF">PGQ11_014571</name>
</gene>